<dbReference type="FunFam" id="1.20.1250.20:FF:000302">
    <property type="entry name" value="MFS siderochrome iron transporter MirB"/>
    <property type="match status" value="1"/>
</dbReference>
<evidence type="ECO:0000256" key="11">
    <source>
        <dbReference type="SAM" id="Phobius"/>
    </source>
</evidence>
<keyword evidence="4" id="KW-0410">Iron transport</keyword>
<dbReference type="SUPFAM" id="SSF103473">
    <property type="entry name" value="MFS general substrate transporter"/>
    <property type="match status" value="1"/>
</dbReference>
<evidence type="ECO:0000256" key="7">
    <source>
        <dbReference type="ARBA" id="ARBA00023004"/>
    </source>
</evidence>
<evidence type="ECO:0000259" key="12">
    <source>
        <dbReference type="PROSITE" id="PS50850"/>
    </source>
</evidence>
<dbReference type="Gene3D" id="1.20.1250.20">
    <property type="entry name" value="MFS general substrate transporter like domains"/>
    <property type="match status" value="2"/>
</dbReference>
<dbReference type="PANTHER" id="PTHR23501:SF50">
    <property type="entry name" value="MFS SIDEROCHROME IRON TRANSPORTER MIRB (AFU_ORTHOLOGUE AFUA_3G03640)-RELATED"/>
    <property type="match status" value="1"/>
</dbReference>
<evidence type="ECO:0000313" key="13">
    <source>
        <dbReference type="EMBL" id="KAJ5733963.1"/>
    </source>
</evidence>
<keyword evidence="6 11" id="KW-1133">Transmembrane helix</keyword>
<feature type="transmembrane region" description="Helical" evidence="11">
    <location>
        <begin position="242"/>
        <end position="262"/>
    </location>
</feature>
<evidence type="ECO:0000256" key="9">
    <source>
        <dbReference type="ARBA" id="ARBA00023136"/>
    </source>
</evidence>
<feature type="transmembrane region" description="Helical" evidence="11">
    <location>
        <begin position="154"/>
        <end position="178"/>
    </location>
</feature>
<dbReference type="PROSITE" id="PS50850">
    <property type="entry name" value="MFS"/>
    <property type="match status" value="1"/>
</dbReference>
<evidence type="ECO:0000256" key="10">
    <source>
        <dbReference type="SAM" id="MobiDB-lite"/>
    </source>
</evidence>
<keyword evidence="9 11" id="KW-0472">Membrane</keyword>
<feature type="transmembrane region" description="Helical" evidence="11">
    <location>
        <begin position="366"/>
        <end position="383"/>
    </location>
</feature>
<comment type="similarity">
    <text evidence="2">Belongs to the major facilitator superfamily.</text>
</comment>
<dbReference type="Proteomes" id="UP001215712">
    <property type="component" value="Unassembled WGS sequence"/>
</dbReference>
<sequence length="606" mass="68074">MAREIRPLLRRARTVFSRMRENRATTTSFEEGNVEQSTVQETKGEQAAPPVEGEQSESDGEHIDAHDQHGIRDVEAITMTWSRNTLIFVFINMWFLYFVNAFQSSVYDSLSSYVASSFSQHSLSGVPSAMADAFAAATYLPVGKMMDTWGRAEGFLFMTICATLGLILMAACNSFPIYCAANVFYYVGFYGMEYCVDVITADSSTLKNRGLAYAFTSSPYIITAFAGPKVADEFYYRVSWRWGFGAWAIIFPIVAAPLYIVLKLNLKKAESQGHRVKEPSGRTFFQSVWYWFNEFDVVGVLIFTIGLVLFELPFDIASEAPNGWGTGYIIAMLVVGFSMLFFFAIWETWVAPTPLFDYRILTNRTVLGACLLDATYQISYYCWYNYYQNFLQVVNDMSITTSGYVMNIFDIVSGVLLLAVGWIIRRTGRFRWTLYISVPLYVFTQGLMIYFRKPNSSVGYQIMCQIFISIGGSIFIIVEQLGILAAVDHQHVATALALLNVIGTIGDSAGYTICTAIWTNTFKKALAHYLPESAMGDLDSIYNSVDVQISYAPGTAIRTAIQHAYAYSEVRLLAAGLGVMSLAFIWMFMIKDIDLNKIKQTKGMVF</sequence>
<feature type="compositionally biased region" description="Polar residues" evidence="10">
    <location>
        <begin position="24"/>
        <end position="41"/>
    </location>
</feature>
<feature type="transmembrane region" description="Helical" evidence="11">
    <location>
        <begin position="297"/>
        <end position="314"/>
    </location>
</feature>
<dbReference type="GO" id="GO:0005886">
    <property type="term" value="C:plasma membrane"/>
    <property type="evidence" value="ECO:0007669"/>
    <property type="project" value="TreeGrafter"/>
</dbReference>
<feature type="domain" description="Major facilitator superfamily (MFS) profile" evidence="12">
    <location>
        <begin position="89"/>
        <end position="593"/>
    </location>
</feature>
<evidence type="ECO:0000256" key="6">
    <source>
        <dbReference type="ARBA" id="ARBA00022989"/>
    </source>
</evidence>
<dbReference type="FunFam" id="1.20.1250.20:FF:000284">
    <property type="entry name" value="Siderophore iron transporter mirB"/>
    <property type="match status" value="1"/>
</dbReference>
<dbReference type="Pfam" id="PF07690">
    <property type="entry name" value="MFS_1"/>
    <property type="match status" value="1"/>
</dbReference>
<keyword evidence="3" id="KW-0813">Transport</keyword>
<reference evidence="13" key="2">
    <citation type="submission" date="2023-01" db="EMBL/GenBank/DDBJ databases">
        <authorList>
            <person name="Petersen C."/>
        </authorList>
    </citation>
    <scope>NUCLEOTIDE SEQUENCE</scope>
    <source>
        <strain evidence="13">IBT 17514</strain>
    </source>
</reference>
<evidence type="ECO:0000256" key="1">
    <source>
        <dbReference type="ARBA" id="ARBA00004141"/>
    </source>
</evidence>
<evidence type="ECO:0000256" key="2">
    <source>
        <dbReference type="ARBA" id="ARBA00008335"/>
    </source>
</evidence>
<reference evidence="13" key="1">
    <citation type="journal article" date="2023" name="IMA Fungus">
        <title>Comparative genomic study of the Penicillium genus elucidates a diverse pangenome and 15 lateral gene transfer events.</title>
        <authorList>
            <person name="Petersen C."/>
            <person name="Sorensen T."/>
            <person name="Nielsen M.R."/>
            <person name="Sondergaard T.E."/>
            <person name="Sorensen J.L."/>
            <person name="Fitzpatrick D.A."/>
            <person name="Frisvad J.C."/>
            <person name="Nielsen K.L."/>
        </authorList>
    </citation>
    <scope>NUCLEOTIDE SEQUENCE</scope>
    <source>
        <strain evidence="13">IBT 17514</strain>
    </source>
</reference>
<dbReference type="AlphaFoldDB" id="A0AAD6MYV8"/>
<evidence type="ECO:0000256" key="4">
    <source>
        <dbReference type="ARBA" id="ARBA00022496"/>
    </source>
</evidence>
<keyword evidence="8" id="KW-0406">Ion transport</keyword>
<dbReference type="InterPro" id="IPR036259">
    <property type="entry name" value="MFS_trans_sf"/>
</dbReference>
<feature type="transmembrane region" description="Helical" evidence="11">
    <location>
        <begin position="404"/>
        <end position="424"/>
    </location>
</feature>
<feature type="transmembrane region" description="Helical" evidence="11">
    <location>
        <begin position="458"/>
        <end position="478"/>
    </location>
</feature>
<proteinExistence type="inferred from homology"/>
<dbReference type="InterPro" id="IPR020846">
    <property type="entry name" value="MFS_dom"/>
</dbReference>
<dbReference type="PANTHER" id="PTHR23501">
    <property type="entry name" value="MAJOR FACILITATOR SUPERFAMILY"/>
    <property type="match status" value="1"/>
</dbReference>
<organism evidence="13 14">
    <name type="scientific">Penicillium malachiteum</name>
    <dbReference type="NCBI Taxonomy" id="1324776"/>
    <lineage>
        <taxon>Eukaryota</taxon>
        <taxon>Fungi</taxon>
        <taxon>Dikarya</taxon>
        <taxon>Ascomycota</taxon>
        <taxon>Pezizomycotina</taxon>
        <taxon>Eurotiomycetes</taxon>
        <taxon>Eurotiomycetidae</taxon>
        <taxon>Eurotiales</taxon>
        <taxon>Aspergillaceae</taxon>
        <taxon>Penicillium</taxon>
    </lineage>
</organism>
<dbReference type="InterPro" id="IPR011701">
    <property type="entry name" value="MFS"/>
</dbReference>
<comment type="caution">
    <text evidence="13">The sequence shown here is derived from an EMBL/GenBank/DDBJ whole genome shotgun (WGS) entry which is preliminary data.</text>
</comment>
<dbReference type="EMBL" id="JAQJAN010000003">
    <property type="protein sequence ID" value="KAJ5733963.1"/>
    <property type="molecule type" value="Genomic_DNA"/>
</dbReference>
<feature type="transmembrane region" description="Helical" evidence="11">
    <location>
        <begin position="326"/>
        <end position="346"/>
    </location>
</feature>
<dbReference type="GO" id="GO:0022857">
    <property type="term" value="F:transmembrane transporter activity"/>
    <property type="evidence" value="ECO:0007669"/>
    <property type="project" value="InterPro"/>
</dbReference>
<dbReference type="GO" id="GO:0010106">
    <property type="term" value="P:cellular response to iron ion starvation"/>
    <property type="evidence" value="ECO:0007669"/>
    <property type="project" value="UniProtKB-ARBA"/>
</dbReference>
<evidence type="ECO:0000256" key="3">
    <source>
        <dbReference type="ARBA" id="ARBA00022448"/>
    </source>
</evidence>
<feature type="transmembrane region" description="Helical" evidence="11">
    <location>
        <begin position="572"/>
        <end position="590"/>
    </location>
</feature>
<feature type="transmembrane region" description="Helical" evidence="11">
    <location>
        <begin position="430"/>
        <end position="451"/>
    </location>
</feature>
<protein>
    <recommendedName>
        <fullName evidence="12">Major facilitator superfamily (MFS) profile domain-containing protein</fullName>
    </recommendedName>
</protein>
<feature type="region of interest" description="Disordered" evidence="10">
    <location>
        <begin position="21"/>
        <end position="67"/>
    </location>
</feature>
<name>A0AAD6MYV8_9EURO</name>
<accession>A0AAD6MYV8</accession>
<keyword evidence="7" id="KW-0408">Iron</keyword>
<gene>
    <name evidence="13" type="ORF">N7493_002749</name>
</gene>
<evidence type="ECO:0000313" key="14">
    <source>
        <dbReference type="Proteomes" id="UP001215712"/>
    </source>
</evidence>
<evidence type="ECO:0000256" key="8">
    <source>
        <dbReference type="ARBA" id="ARBA00023065"/>
    </source>
</evidence>
<keyword evidence="5 11" id="KW-0812">Transmembrane</keyword>
<keyword evidence="14" id="KW-1185">Reference proteome</keyword>
<evidence type="ECO:0000256" key="5">
    <source>
        <dbReference type="ARBA" id="ARBA00022692"/>
    </source>
</evidence>
<dbReference type="GO" id="GO:0006826">
    <property type="term" value="P:iron ion transport"/>
    <property type="evidence" value="ECO:0007669"/>
    <property type="project" value="UniProtKB-KW"/>
</dbReference>
<feature type="transmembrane region" description="Helical" evidence="11">
    <location>
        <begin position="85"/>
        <end position="103"/>
    </location>
</feature>
<comment type="subcellular location">
    <subcellularLocation>
        <location evidence="1">Membrane</location>
        <topology evidence="1">Multi-pass membrane protein</topology>
    </subcellularLocation>
</comment>